<evidence type="ECO:0000313" key="1">
    <source>
        <dbReference type="Proteomes" id="UP000504631"/>
    </source>
</evidence>
<dbReference type="InterPro" id="IPR032072">
    <property type="entry name" value="DUF4807"/>
</dbReference>
<dbReference type="PANTHER" id="PTHR36693">
    <property type="entry name" value="GH02722P"/>
    <property type="match status" value="1"/>
</dbReference>
<dbReference type="KEGG" id="bvk:117235681"/>
<protein>
    <submittedName>
        <fullName evidence="2">Uncharacterized protein F58A4.6</fullName>
    </submittedName>
</protein>
<evidence type="ECO:0000313" key="2">
    <source>
        <dbReference type="RefSeq" id="XP_033353837.1"/>
    </source>
</evidence>
<gene>
    <name evidence="2" type="primary">LOC117235681</name>
</gene>
<name>A0A6J3KKX4_9HYME</name>
<proteinExistence type="predicted"/>
<reference evidence="2" key="1">
    <citation type="submission" date="2025-08" db="UniProtKB">
        <authorList>
            <consortium name="RefSeq"/>
        </authorList>
    </citation>
    <scope>IDENTIFICATION</scope>
    <source>
        <tissue evidence="2">Muscle</tissue>
    </source>
</reference>
<dbReference type="Pfam" id="PF16065">
    <property type="entry name" value="DUF4807"/>
    <property type="match status" value="1"/>
</dbReference>
<dbReference type="Proteomes" id="UP000504631">
    <property type="component" value="Unplaced"/>
</dbReference>
<sequence>MDSSIKLIVHKGGTIFDSIIVTPYSVIKYEQKVRETKSTCRINVDINKVNESNEIQVNRICLNKRGLNAYVVSAYIITLANSQTYRKAALKKLLQYLMYRLSNRVYLEMILIRLKMPRKQFLDYKWNERMTQMTMERREIDHAMSWLSTLGGAFSALGEEFQQCAQMAGKISMKQFELALRLRDPFLIARCKLYTALSLIQQGQLKEPKRMIKCIYKFSISWNDIRLQNMCQGVWAKLQYCYKIQKERHKTV</sequence>
<organism evidence="1 2">
    <name type="scientific">Bombus vosnesenskii</name>
    <dbReference type="NCBI Taxonomy" id="207650"/>
    <lineage>
        <taxon>Eukaryota</taxon>
        <taxon>Metazoa</taxon>
        <taxon>Ecdysozoa</taxon>
        <taxon>Arthropoda</taxon>
        <taxon>Hexapoda</taxon>
        <taxon>Insecta</taxon>
        <taxon>Pterygota</taxon>
        <taxon>Neoptera</taxon>
        <taxon>Endopterygota</taxon>
        <taxon>Hymenoptera</taxon>
        <taxon>Apocrita</taxon>
        <taxon>Aculeata</taxon>
        <taxon>Apoidea</taxon>
        <taxon>Anthophila</taxon>
        <taxon>Apidae</taxon>
        <taxon>Bombus</taxon>
        <taxon>Pyrobombus</taxon>
    </lineage>
</organism>
<dbReference type="RefSeq" id="XP_033353837.1">
    <property type="nucleotide sequence ID" value="XM_033497946.1"/>
</dbReference>
<dbReference type="AlphaFoldDB" id="A0A6J3KKX4"/>
<dbReference type="PANTHER" id="PTHR36693:SF1">
    <property type="entry name" value="GH02722P"/>
    <property type="match status" value="1"/>
</dbReference>
<accession>A0A6J3KKX4</accession>
<dbReference type="GeneID" id="117235681"/>
<keyword evidence="1" id="KW-1185">Reference proteome</keyword>